<evidence type="ECO:0000313" key="1">
    <source>
        <dbReference type="EMBL" id="JAD34618.1"/>
    </source>
</evidence>
<organism evidence="1">
    <name type="scientific">Arundo donax</name>
    <name type="common">Giant reed</name>
    <name type="synonym">Donax arundinaceus</name>
    <dbReference type="NCBI Taxonomy" id="35708"/>
    <lineage>
        <taxon>Eukaryota</taxon>
        <taxon>Viridiplantae</taxon>
        <taxon>Streptophyta</taxon>
        <taxon>Embryophyta</taxon>
        <taxon>Tracheophyta</taxon>
        <taxon>Spermatophyta</taxon>
        <taxon>Magnoliopsida</taxon>
        <taxon>Liliopsida</taxon>
        <taxon>Poales</taxon>
        <taxon>Poaceae</taxon>
        <taxon>PACMAD clade</taxon>
        <taxon>Arundinoideae</taxon>
        <taxon>Arundineae</taxon>
        <taxon>Arundo</taxon>
    </lineage>
</organism>
<reference evidence="1" key="1">
    <citation type="submission" date="2014-09" db="EMBL/GenBank/DDBJ databases">
        <authorList>
            <person name="Magalhaes I.L.F."/>
            <person name="Oliveira U."/>
            <person name="Santos F.R."/>
            <person name="Vidigal T.H.D.A."/>
            <person name="Brescovit A.D."/>
            <person name="Santos A.J."/>
        </authorList>
    </citation>
    <scope>NUCLEOTIDE SEQUENCE</scope>
    <source>
        <tissue evidence="1">Shoot tissue taken approximately 20 cm above the soil surface</tissue>
    </source>
</reference>
<dbReference type="EMBL" id="GBRH01263277">
    <property type="protein sequence ID" value="JAD34618.1"/>
    <property type="molecule type" value="Transcribed_RNA"/>
</dbReference>
<proteinExistence type="predicted"/>
<reference evidence="1" key="2">
    <citation type="journal article" date="2015" name="Data Brief">
        <title>Shoot transcriptome of the giant reed, Arundo donax.</title>
        <authorList>
            <person name="Barrero R.A."/>
            <person name="Guerrero F.D."/>
            <person name="Moolhuijzen P."/>
            <person name="Goolsby J.A."/>
            <person name="Tidwell J."/>
            <person name="Bellgard S.E."/>
            <person name="Bellgard M.I."/>
        </authorList>
    </citation>
    <scope>NUCLEOTIDE SEQUENCE</scope>
    <source>
        <tissue evidence="1">Shoot tissue taken approximately 20 cm above the soil surface</tissue>
    </source>
</reference>
<name>A0A0A8ZAF6_ARUDO</name>
<protein>
    <submittedName>
        <fullName evidence="1">Uncharacterized protein</fullName>
    </submittedName>
</protein>
<sequence>MHCAHMAAEATLLQFQFTGQIL</sequence>
<accession>A0A0A8ZAF6</accession>
<dbReference type="AlphaFoldDB" id="A0A0A8ZAF6"/>